<proteinExistence type="predicted"/>
<dbReference type="EMBL" id="JAZGLY010000001">
    <property type="protein sequence ID" value="MEE6185641.1"/>
    <property type="molecule type" value="Genomic_DNA"/>
</dbReference>
<sequence>MRKILCGILVFSTILLQSCGVMFGGSRYIGYIQVEDNPNAEIYVDGNKLGVGSAKGIFPRNRQLIVEVRQEGCEKRTQTFDKTFRAGNFILSFLCWGILGIGLDFGTGAAFKPAHNTNPNIKKLNTKNYNFTISYSECKIE</sequence>
<dbReference type="RefSeq" id="WP_330973052.1">
    <property type="nucleotide sequence ID" value="NZ_JAZGLY010000001.1"/>
</dbReference>
<organism evidence="1 2">
    <name type="scientific">Niabella digestorum</name>
    <dbReference type="NCBI Taxonomy" id="3117701"/>
    <lineage>
        <taxon>Bacteria</taxon>
        <taxon>Pseudomonadati</taxon>
        <taxon>Bacteroidota</taxon>
        <taxon>Chitinophagia</taxon>
        <taxon>Chitinophagales</taxon>
        <taxon>Chitinophagaceae</taxon>
        <taxon>Niabella</taxon>
    </lineage>
</organism>
<dbReference type="PROSITE" id="PS51257">
    <property type="entry name" value="PROKAR_LIPOPROTEIN"/>
    <property type="match status" value="1"/>
</dbReference>
<comment type="caution">
    <text evidence="1">The sequence shown here is derived from an EMBL/GenBank/DDBJ whole genome shotgun (WGS) entry which is preliminary data.</text>
</comment>
<reference evidence="1 2" key="1">
    <citation type="submission" date="2024-01" db="EMBL/GenBank/DDBJ databases">
        <title>Niabella digestum sp. nov., isolated from waste digestion system.</title>
        <authorList>
            <person name="Zhang L."/>
        </authorList>
    </citation>
    <scope>NUCLEOTIDE SEQUENCE [LARGE SCALE GENOMIC DNA]</scope>
    <source>
        <strain evidence="1 2">A18</strain>
    </source>
</reference>
<evidence type="ECO:0000313" key="2">
    <source>
        <dbReference type="Proteomes" id="UP001357452"/>
    </source>
</evidence>
<evidence type="ECO:0000313" key="1">
    <source>
        <dbReference type="EMBL" id="MEE6185641.1"/>
    </source>
</evidence>
<evidence type="ECO:0008006" key="3">
    <source>
        <dbReference type="Google" id="ProtNLM"/>
    </source>
</evidence>
<protein>
    <recommendedName>
        <fullName evidence="3">PEGA domain-containing protein</fullName>
    </recommendedName>
</protein>
<accession>A0ABU7RCI3</accession>
<keyword evidence="2" id="KW-1185">Reference proteome</keyword>
<gene>
    <name evidence="1" type="ORF">V2H41_00005</name>
</gene>
<name>A0ABU7RCI3_9BACT</name>
<dbReference type="Proteomes" id="UP001357452">
    <property type="component" value="Unassembled WGS sequence"/>
</dbReference>